<dbReference type="InterPro" id="IPR005152">
    <property type="entry name" value="Lipase_secreted"/>
</dbReference>
<dbReference type="Gene3D" id="3.40.50.1820">
    <property type="entry name" value="alpha/beta hydrolase"/>
    <property type="match status" value="2"/>
</dbReference>
<protein>
    <submittedName>
        <fullName evidence="3">Secretory lipase</fullName>
    </submittedName>
</protein>
<organism evidence="3 4">
    <name type="scientific">Williamsia serinedens</name>
    <dbReference type="NCBI Taxonomy" id="391736"/>
    <lineage>
        <taxon>Bacteria</taxon>
        <taxon>Bacillati</taxon>
        <taxon>Actinomycetota</taxon>
        <taxon>Actinomycetes</taxon>
        <taxon>Mycobacteriales</taxon>
        <taxon>Nocardiaceae</taxon>
        <taxon>Williamsia</taxon>
    </lineage>
</organism>
<comment type="caution">
    <text evidence="3">The sequence shown here is derived from an EMBL/GenBank/DDBJ whole genome shotgun (WGS) entry which is preliminary data.</text>
</comment>
<dbReference type="PIRSF" id="PIRSF029171">
    <property type="entry name" value="Esterase_LipA"/>
    <property type="match status" value="1"/>
</dbReference>
<dbReference type="Proteomes" id="UP001205740">
    <property type="component" value="Unassembled WGS sequence"/>
</dbReference>
<dbReference type="PROSITE" id="PS51257">
    <property type="entry name" value="PROKAR_LIPOPROTEIN"/>
    <property type="match status" value="1"/>
</dbReference>
<evidence type="ECO:0000256" key="1">
    <source>
        <dbReference type="SAM" id="MobiDB-lite"/>
    </source>
</evidence>
<dbReference type="SUPFAM" id="SSF53474">
    <property type="entry name" value="alpha/beta-Hydrolases"/>
    <property type="match status" value="1"/>
</dbReference>
<evidence type="ECO:0000313" key="4">
    <source>
        <dbReference type="Proteomes" id="UP001205740"/>
    </source>
</evidence>
<sequence length="418" mass="42365">MLSRLARGTTAAITLVVVAAACSPGQSPQAPTAQSSSASTSTSTSMPAQPDAGDRGRVVERSPMQLDPDGPLAGFTTTRVVYRSTSGYAPNDPDGDFGVDVSGVVVTPQGTPPPGGWPVIAFGHGTTGTDEQCGPSLHPDLLGQASQIAAAARAGYVVAATDYVGLGEPGTPHPYLVARSAAYSMIDAVRAARQVVPGTSDRWAALGSSQGGQAAWAAAEWAGTDYGSGLRFVGAATLAPAADVAPIADGYDATPFRAPTFTVLQLGLIPLVLNGLRTVDPGLPVSQYIRGGLAAGAGVLSSCGEGSEFQKYSALTQVRPGDATVASPQALRVLHDQLARSSLPQRPAAGPLFVAYGDRDQLVTPAWTAAAVRRACGIGDRVAVTVEAGRGHTDLRSGPAALAWIGDRFAGAPAPSTC</sequence>
<feature type="compositionally biased region" description="Low complexity" evidence="1">
    <location>
        <begin position="24"/>
        <end position="50"/>
    </location>
</feature>
<keyword evidence="2" id="KW-0732">Signal</keyword>
<evidence type="ECO:0000256" key="2">
    <source>
        <dbReference type="SAM" id="SignalP"/>
    </source>
</evidence>
<dbReference type="PANTHER" id="PTHR34853:SF1">
    <property type="entry name" value="LIPASE 5"/>
    <property type="match status" value="1"/>
</dbReference>
<name>A0ABT1H1U3_9NOCA</name>
<proteinExistence type="predicted"/>
<gene>
    <name evidence="3" type="ORF">LX12_001924</name>
</gene>
<dbReference type="EMBL" id="JAMTCG010000003">
    <property type="protein sequence ID" value="MCP2160737.1"/>
    <property type="molecule type" value="Genomic_DNA"/>
</dbReference>
<dbReference type="InterPro" id="IPR029058">
    <property type="entry name" value="AB_hydrolase_fold"/>
</dbReference>
<dbReference type="PANTHER" id="PTHR34853">
    <property type="match status" value="1"/>
</dbReference>
<feature type="region of interest" description="Disordered" evidence="1">
    <location>
        <begin position="24"/>
        <end position="56"/>
    </location>
</feature>
<feature type="chain" id="PRO_5045838788" evidence="2">
    <location>
        <begin position="20"/>
        <end position="418"/>
    </location>
</feature>
<dbReference type="Pfam" id="PF03583">
    <property type="entry name" value="LIP"/>
    <property type="match status" value="1"/>
</dbReference>
<keyword evidence="4" id="KW-1185">Reference proteome</keyword>
<dbReference type="RefSeq" id="WP_253654303.1">
    <property type="nucleotide sequence ID" value="NZ_BAAAOE010000003.1"/>
</dbReference>
<evidence type="ECO:0000313" key="3">
    <source>
        <dbReference type="EMBL" id="MCP2160737.1"/>
    </source>
</evidence>
<accession>A0ABT1H1U3</accession>
<feature type="signal peptide" evidence="2">
    <location>
        <begin position="1"/>
        <end position="19"/>
    </location>
</feature>
<reference evidence="3 4" key="1">
    <citation type="submission" date="2022-06" db="EMBL/GenBank/DDBJ databases">
        <title>Genomic Encyclopedia of Archaeal and Bacterial Type Strains, Phase II (KMG-II): from individual species to whole genera.</title>
        <authorList>
            <person name="Goeker M."/>
        </authorList>
    </citation>
    <scope>NUCLEOTIDE SEQUENCE [LARGE SCALE GENOMIC DNA]</scope>
    <source>
        <strain evidence="3 4">DSM 45037</strain>
    </source>
</reference>